<comment type="caution">
    <text evidence="1">The sequence shown here is derived from an EMBL/GenBank/DDBJ whole genome shotgun (WGS) entry which is preliminary data.</text>
</comment>
<evidence type="ECO:0000313" key="1">
    <source>
        <dbReference type="EMBL" id="CAL4068521.1"/>
    </source>
</evidence>
<dbReference type="EMBL" id="CAXKWB010003191">
    <property type="protein sequence ID" value="CAL4068521.1"/>
    <property type="molecule type" value="Genomic_DNA"/>
</dbReference>
<dbReference type="Proteomes" id="UP001497623">
    <property type="component" value="Unassembled WGS sequence"/>
</dbReference>
<proteinExistence type="predicted"/>
<reference evidence="1 2" key="1">
    <citation type="submission" date="2024-05" db="EMBL/GenBank/DDBJ databases">
        <authorList>
            <person name="Wallberg A."/>
        </authorList>
    </citation>
    <scope>NUCLEOTIDE SEQUENCE [LARGE SCALE GENOMIC DNA]</scope>
</reference>
<name>A0AAV2Q4D0_MEGNR</name>
<protein>
    <submittedName>
        <fullName evidence="1">Uncharacterized protein</fullName>
    </submittedName>
</protein>
<accession>A0AAV2Q4D0</accession>
<sequence>VVILGTSRIYNMIKETELACKSGSLKKNTEHYQFEETKKMPPNLKLKCQPRKLKLKPMYSTQKRKRATPEALKHRPSQELKLIKEKLKRKETDTLANQDSSEVISASKRRLLEEVTSNRPNLFHSQHS</sequence>
<keyword evidence="2" id="KW-1185">Reference proteome</keyword>
<feature type="non-terminal residue" evidence="1">
    <location>
        <position position="128"/>
    </location>
</feature>
<organism evidence="1 2">
    <name type="scientific">Meganyctiphanes norvegica</name>
    <name type="common">Northern krill</name>
    <name type="synonym">Thysanopoda norvegica</name>
    <dbReference type="NCBI Taxonomy" id="48144"/>
    <lineage>
        <taxon>Eukaryota</taxon>
        <taxon>Metazoa</taxon>
        <taxon>Ecdysozoa</taxon>
        <taxon>Arthropoda</taxon>
        <taxon>Crustacea</taxon>
        <taxon>Multicrustacea</taxon>
        <taxon>Malacostraca</taxon>
        <taxon>Eumalacostraca</taxon>
        <taxon>Eucarida</taxon>
        <taxon>Euphausiacea</taxon>
        <taxon>Euphausiidae</taxon>
        <taxon>Meganyctiphanes</taxon>
    </lineage>
</organism>
<evidence type="ECO:0000313" key="2">
    <source>
        <dbReference type="Proteomes" id="UP001497623"/>
    </source>
</evidence>
<feature type="non-terminal residue" evidence="1">
    <location>
        <position position="1"/>
    </location>
</feature>
<dbReference type="AlphaFoldDB" id="A0AAV2Q4D0"/>
<gene>
    <name evidence="1" type="ORF">MNOR_LOCUS7323</name>
</gene>